<feature type="compositionally biased region" description="Polar residues" evidence="1">
    <location>
        <begin position="1"/>
        <end position="10"/>
    </location>
</feature>
<evidence type="ECO:0000313" key="2">
    <source>
        <dbReference type="EMBL" id="OCF30336.1"/>
    </source>
</evidence>
<feature type="region of interest" description="Disordered" evidence="1">
    <location>
        <begin position="1"/>
        <end position="24"/>
    </location>
</feature>
<dbReference type="Proteomes" id="UP000092666">
    <property type="component" value="Unassembled WGS sequence"/>
</dbReference>
<evidence type="ECO:0000313" key="3">
    <source>
        <dbReference type="Proteomes" id="UP000092666"/>
    </source>
</evidence>
<dbReference type="GO" id="GO:0005634">
    <property type="term" value="C:nucleus"/>
    <property type="evidence" value="ECO:0007669"/>
    <property type="project" value="UniProtKB-SubCell"/>
</dbReference>
<dbReference type="InterPro" id="IPR034772">
    <property type="entry name" value="CPSF6/7"/>
</dbReference>
<dbReference type="STRING" id="1296120.A0A1B9GH57"/>
<keyword evidence="3" id="KW-1185">Reference proteome</keyword>
<dbReference type="GO" id="GO:0003676">
    <property type="term" value="F:nucleic acid binding"/>
    <property type="evidence" value="ECO:0007669"/>
    <property type="project" value="InterPro"/>
</dbReference>
<reference evidence="3" key="2">
    <citation type="submission" date="2013-12" db="EMBL/GenBank/DDBJ databases">
        <title>Evolution of pathogenesis and genome organization in the Tremellales.</title>
        <authorList>
            <person name="Cuomo C."/>
            <person name="Litvintseva A."/>
            <person name="Heitman J."/>
            <person name="Chen Y."/>
            <person name="Sun S."/>
            <person name="Springer D."/>
            <person name="Dromer F."/>
            <person name="Young S."/>
            <person name="Zeng Q."/>
            <person name="Chapman S."/>
            <person name="Gujja S."/>
            <person name="Saif S."/>
            <person name="Birren B."/>
        </authorList>
    </citation>
    <scope>NUCLEOTIDE SEQUENCE [LARGE SCALE GENOMIC DNA]</scope>
    <source>
        <strain evidence="3">BCC8398</strain>
    </source>
</reference>
<dbReference type="EMBL" id="KV700155">
    <property type="protein sequence ID" value="OCF30336.1"/>
    <property type="molecule type" value="Genomic_DNA"/>
</dbReference>
<gene>
    <name evidence="2" type="ORF">I316_08025</name>
</gene>
<dbReference type="AlphaFoldDB" id="A0A1B9GH57"/>
<dbReference type="OrthoDB" id="10065185at2759"/>
<name>A0A1B9GH57_9TREE</name>
<accession>A0A1B9GH57</accession>
<dbReference type="CDD" id="cd12372">
    <property type="entry name" value="RRM_CFIm68_CFIm59"/>
    <property type="match status" value="1"/>
</dbReference>
<dbReference type="InterPro" id="IPR012677">
    <property type="entry name" value="Nucleotide-bd_a/b_plait_sf"/>
</dbReference>
<evidence type="ECO:0000256" key="1">
    <source>
        <dbReference type="SAM" id="MobiDB-lite"/>
    </source>
</evidence>
<dbReference type="InterPro" id="IPR035979">
    <property type="entry name" value="RBD_domain_sf"/>
</dbReference>
<sequence>MNNIKTSISKSPGEPRFNAPSQGFNKTLPVTKKFLGLDPSSDEIDSVIVHDLHWWTTDQDLVDLCKELGINVDLKNVQFLEHKVNGKSKGQASIKCQDKAQALKLNDYLRANPFQGKRIPSALASSVGGNPLHPANQDFPVVRPLSTAIHSTVRHPTNAHGGVNFNRVRPNSRSAIHANLGMGHPGPAATTQRTFTMGDFNPQANMIPAMIPIDPAIAWSSQQGDSAAHFGYGR</sequence>
<dbReference type="PANTHER" id="PTHR23204">
    <property type="entry name" value="CLEAVAGE AND POLYADENYLATION SPECIFIC FACTOR"/>
    <property type="match status" value="1"/>
</dbReference>
<protein>
    <recommendedName>
        <fullName evidence="4">RRM domain-containing protein</fullName>
    </recommendedName>
</protein>
<dbReference type="GO" id="GO:0006397">
    <property type="term" value="P:mRNA processing"/>
    <property type="evidence" value="ECO:0007669"/>
    <property type="project" value="UniProtKB-KW"/>
</dbReference>
<dbReference type="SUPFAM" id="SSF54928">
    <property type="entry name" value="RNA-binding domain, RBD"/>
    <property type="match status" value="1"/>
</dbReference>
<proteinExistence type="predicted"/>
<reference evidence="2 3" key="1">
    <citation type="submission" date="2013-07" db="EMBL/GenBank/DDBJ databases">
        <title>The Genome Sequence of Cryptococcus heveanensis BCC8398.</title>
        <authorList>
            <consortium name="The Broad Institute Genome Sequencing Platform"/>
            <person name="Cuomo C."/>
            <person name="Litvintseva A."/>
            <person name="Chen Y."/>
            <person name="Heitman J."/>
            <person name="Sun S."/>
            <person name="Springer D."/>
            <person name="Dromer F."/>
            <person name="Young S.K."/>
            <person name="Zeng Q."/>
            <person name="Gargeya S."/>
            <person name="Fitzgerald M."/>
            <person name="Abouelleil A."/>
            <person name="Alvarado L."/>
            <person name="Berlin A.M."/>
            <person name="Chapman S.B."/>
            <person name="Dewar J."/>
            <person name="Goldberg J."/>
            <person name="Griggs A."/>
            <person name="Gujja S."/>
            <person name="Hansen M."/>
            <person name="Howarth C."/>
            <person name="Imamovic A."/>
            <person name="Larimer J."/>
            <person name="McCowan C."/>
            <person name="Murphy C."/>
            <person name="Pearson M."/>
            <person name="Priest M."/>
            <person name="Roberts A."/>
            <person name="Saif S."/>
            <person name="Shea T."/>
            <person name="Sykes S."/>
            <person name="Wortman J."/>
            <person name="Nusbaum C."/>
            <person name="Birren B."/>
        </authorList>
    </citation>
    <scope>NUCLEOTIDE SEQUENCE [LARGE SCALE GENOMIC DNA]</scope>
    <source>
        <strain evidence="2 3">BCC8398</strain>
    </source>
</reference>
<dbReference type="Gene3D" id="3.30.70.330">
    <property type="match status" value="1"/>
</dbReference>
<organism evidence="2 3">
    <name type="scientific">Kwoniella heveanensis BCC8398</name>
    <dbReference type="NCBI Taxonomy" id="1296120"/>
    <lineage>
        <taxon>Eukaryota</taxon>
        <taxon>Fungi</taxon>
        <taxon>Dikarya</taxon>
        <taxon>Basidiomycota</taxon>
        <taxon>Agaricomycotina</taxon>
        <taxon>Tremellomycetes</taxon>
        <taxon>Tremellales</taxon>
        <taxon>Cryptococcaceae</taxon>
        <taxon>Kwoniella</taxon>
    </lineage>
</organism>
<evidence type="ECO:0008006" key="4">
    <source>
        <dbReference type="Google" id="ProtNLM"/>
    </source>
</evidence>